<accession>A0A377M9B5</accession>
<dbReference type="NCBIfam" id="TIGR01690">
    <property type="entry name" value="ICE_RAQPRD"/>
    <property type="match status" value="1"/>
</dbReference>
<dbReference type="EMBL" id="UGJB01000004">
    <property type="protein sequence ID" value="STQ14828.1"/>
    <property type="molecule type" value="Genomic_DNA"/>
</dbReference>
<feature type="region of interest" description="Disordered" evidence="1">
    <location>
        <begin position="86"/>
        <end position="110"/>
    </location>
</feature>
<dbReference type="Pfam" id="PF09686">
    <property type="entry name" value="Plasmid_RAQPRD"/>
    <property type="match status" value="1"/>
</dbReference>
<feature type="signal peptide" evidence="2">
    <location>
        <begin position="1"/>
        <end position="22"/>
    </location>
</feature>
<protein>
    <submittedName>
        <fullName evidence="3">Integrative conjugative element protein, RAQPRD family</fullName>
    </submittedName>
</protein>
<sequence>MPHTRILTALLMAVLPALQCHASEKDELALVMRQLDQVQAGLDRARVVANQTQDARFYFDYQQATRDITTMKQGISTYLEPSARSLRHRRLLSPDSTAHRHRHGDERCTA</sequence>
<evidence type="ECO:0000313" key="4">
    <source>
        <dbReference type="Proteomes" id="UP000255106"/>
    </source>
</evidence>
<dbReference type="Proteomes" id="UP000255106">
    <property type="component" value="Unassembled WGS sequence"/>
</dbReference>
<evidence type="ECO:0000256" key="1">
    <source>
        <dbReference type="SAM" id="MobiDB-lite"/>
    </source>
</evidence>
<evidence type="ECO:0000313" key="3">
    <source>
        <dbReference type="EMBL" id="STQ14828.1"/>
    </source>
</evidence>
<feature type="chain" id="PRO_5016754721" evidence="2">
    <location>
        <begin position="23"/>
        <end position="110"/>
    </location>
</feature>
<evidence type="ECO:0000256" key="2">
    <source>
        <dbReference type="SAM" id="SignalP"/>
    </source>
</evidence>
<reference evidence="3 4" key="1">
    <citation type="submission" date="2018-06" db="EMBL/GenBank/DDBJ databases">
        <authorList>
            <consortium name="Pathogen Informatics"/>
            <person name="Doyle S."/>
        </authorList>
    </citation>
    <scope>NUCLEOTIDE SEQUENCE [LARGE SCALE GENOMIC DNA]</scope>
    <source>
        <strain evidence="3 4">NCTC10005</strain>
    </source>
</reference>
<gene>
    <name evidence="3" type="ORF">NCTC10005_07699</name>
</gene>
<dbReference type="InterPro" id="IPR019110">
    <property type="entry name" value="Uncharacterised_RAQPRD"/>
</dbReference>
<proteinExistence type="predicted"/>
<name>A0A377M9B5_ENTCL</name>
<keyword evidence="2" id="KW-0732">Signal</keyword>
<dbReference type="AlphaFoldDB" id="A0A377M9B5"/>
<organism evidence="3 4">
    <name type="scientific">Enterobacter cloacae</name>
    <dbReference type="NCBI Taxonomy" id="550"/>
    <lineage>
        <taxon>Bacteria</taxon>
        <taxon>Pseudomonadati</taxon>
        <taxon>Pseudomonadota</taxon>
        <taxon>Gammaproteobacteria</taxon>
        <taxon>Enterobacterales</taxon>
        <taxon>Enterobacteriaceae</taxon>
        <taxon>Enterobacter</taxon>
        <taxon>Enterobacter cloacae complex</taxon>
    </lineage>
</organism>